<keyword evidence="3 7" id="KW-0813">Transport</keyword>
<evidence type="ECO:0000256" key="2">
    <source>
        <dbReference type="ARBA" id="ARBA00006613"/>
    </source>
</evidence>
<protein>
    <recommendedName>
        <fullName evidence="7">AP-3 complex subunit delta</fullName>
    </recommendedName>
</protein>
<dbReference type="InterPro" id="IPR016024">
    <property type="entry name" value="ARM-type_fold"/>
</dbReference>
<feature type="domain" description="Clathrin/coatomer adaptor adaptin-like N-terminal" evidence="9">
    <location>
        <begin position="127"/>
        <end position="471"/>
    </location>
</feature>
<dbReference type="SUPFAM" id="SSF48371">
    <property type="entry name" value="ARM repeat"/>
    <property type="match status" value="1"/>
</dbReference>
<dbReference type="InterPro" id="IPR011989">
    <property type="entry name" value="ARM-like"/>
</dbReference>
<evidence type="ECO:0000256" key="8">
    <source>
        <dbReference type="SAM" id="MobiDB-lite"/>
    </source>
</evidence>
<feature type="compositionally biased region" description="Basic residues" evidence="8">
    <location>
        <begin position="887"/>
        <end position="901"/>
    </location>
</feature>
<evidence type="ECO:0000256" key="3">
    <source>
        <dbReference type="ARBA" id="ARBA00022448"/>
    </source>
</evidence>
<evidence type="ECO:0000313" key="10">
    <source>
        <dbReference type="EMBL" id="KAK9105799.1"/>
    </source>
</evidence>
<dbReference type="InterPro" id="IPR017105">
    <property type="entry name" value="AP3_complex_dsu"/>
</dbReference>
<dbReference type="Proteomes" id="UP001419268">
    <property type="component" value="Unassembled WGS sequence"/>
</dbReference>
<organism evidence="10 11">
    <name type="scientific">Stephania cephalantha</name>
    <dbReference type="NCBI Taxonomy" id="152367"/>
    <lineage>
        <taxon>Eukaryota</taxon>
        <taxon>Viridiplantae</taxon>
        <taxon>Streptophyta</taxon>
        <taxon>Embryophyta</taxon>
        <taxon>Tracheophyta</taxon>
        <taxon>Spermatophyta</taxon>
        <taxon>Magnoliopsida</taxon>
        <taxon>Ranunculales</taxon>
        <taxon>Menispermaceae</taxon>
        <taxon>Menispermoideae</taxon>
        <taxon>Cissampelideae</taxon>
        <taxon>Stephania</taxon>
    </lineage>
</organism>
<feature type="compositionally biased region" description="Basic and acidic residues" evidence="8">
    <location>
        <begin position="874"/>
        <end position="886"/>
    </location>
</feature>
<feature type="domain" description="Clathrin/coatomer adaptor adaptin-like N-terminal" evidence="9">
    <location>
        <begin position="29"/>
        <end position="125"/>
    </location>
</feature>
<reference evidence="10 11" key="1">
    <citation type="submission" date="2024-01" db="EMBL/GenBank/DDBJ databases">
        <title>Genome assemblies of Stephania.</title>
        <authorList>
            <person name="Yang L."/>
        </authorList>
    </citation>
    <scope>NUCLEOTIDE SEQUENCE [LARGE SCALE GENOMIC DNA]</scope>
    <source>
        <strain evidence="10">JXDWG</strain>
        <tissue evidence="10">Leaf</tissue>
    </source>
</reference>
<evidence type="ECO:0000256" key="4">
    <source>
        <dbReference type="ARBA" id="ARBA00022737"/>
    </source>
</evidence>
<keyword evidence="11" id="KW-1185">Reference proteome</keyword>
<dbReference type="PIRSF" id="PIRSF037092">
    <property type="entry name" value="AP3_complex_delta"/>
    <property type="match status" value="1"/>
</dbReference>
<sequence>MSAQSIMDSLFQHTLSDMIKALRHQPIGESKLISKSLDEIRQEMKSRDPATKSTALEKLTYLSSIHAADMSFASFPIVELLSSPKFPLKKTAYLAASQSFHDSTDVILLITNQLRKELSSSTNTISKAVVRKKAIGLTFRVFDKCPDSVRVLFKRLVENLESSDQGVVSATVGVFAELIGRDGRDGRDGREYLALAPEFYRVLVDCKNNWVLIKVLKIFAKLAPLEPRLGKRIVEPICEYMRKSGAKSVVFECVRTVVSCLTDYESAVRVAVEKIRELIGEGDPNLKYLGLRALSVLAGKHLWAVGENKEAVIKALSDADPNIKREALRLVMMMMMMVSEGNVADICRILVNYALKSDPEFCNDILRAILVTCCRNDYEVVEDFDWYVSLLGEMSRNPQCREGEEIERQLVDISLRVKEARPEVVRVARELLIDPALLGNPFVHRILSAAAWVSGEYVEFSRNPIEIVEALLQPRANLLPPLIRAVYIQSAFKVVVFCVHSFFFPCETVRSLSLDNLASNLANPDASTDFEMDKDFDPRFHGRTGEEIAMENVGDDATADGQSSSSNPFSHDCILNLLNLVELALGPLSGSDEVEVQERAQNVLGLVGLIQKEISDIDITLVEKEGMVREKKSKASTIVQIMQDVFSEELVPVATTAQERVPAPEGLLLNENLDELDAICGDIIIPPESSSFYLGTNLFGDKISVSTSNQQNEEEESEPSSESTSLLAQHRKQHGLYYLPSEKGEARSSDYPPANDPQSMDDLIDGARDLMKLTEQSLVTKKKPNHSKPRPVVVKLDEVGEMPVLPVKPMEELKDNSLSGAIRDILIGNDTKPSSSQSKTRMVKDPPLKPTENAAIASSVPASSSSRRSKHRSEKNNGSEKEDGKKEKKKSHRHGRSKTRHRAEATLNVPAESPVIPDFLL</sequence>
<evidence type="ECO:0000256" key="7">
    <source>
        <dbReference type="PIRNR" id="PIRNR037092"/>
    </source>
</evidence>
<keyword evidence="6" id="KW-0472">Membrane</keyword>
<dbReference type="GO" id="GO:0010008">
    <property type="term" value="C:endosome membrane"/>
    <property type="evidence" value="ECO:0007669"/>
    <property type="project" value="TreeGrafter"/>
</dbReference>
<feature type="compositionally biased region" description="Polar residues" evidence="8">
    <location>
        <begin position="831"/>
        <end position="840"/>
    </location>
</feature>
<name>A0AAP0F6L1_9MAGN</name>
<keyword evidence="4" id="KW-0677">Repeat</keyword>
<comment type="subunit">
    <text evidence="7">Adaptor protein complex 3 (AP-3) is a heterotetramer.</text>
</comment>
<feature type="compositionally biased region" description="Low complexity" evidence="8">
    <location>
        <begin position="854"/>
        <end position="866"/>
    </location>
</feature>
<dbReference type="PANTHER" id="PTHR22781">
    <property type="entry name" value="DELTA ADAPTIN-RELATED"/>
    <property type="match status" value="1"/>
</dbReference>
<accession>A0AAP0F6L1</accession>
<dbReference type="EMBL" id="JBBNAG010000009">
    <property type="protein sequence ID" value="KAK9105799.1"/>
    <property type="molecule type" value="Genomic_DNA"/>
</dbReference>
<comment type="subcellular location">
    <subcellularLocation>
        <location evidence="1">Endomembrane system</location>
    </subcellularLocation>
    <subcellularLocation>
        <location evidence="7">Golgi apparatus</location>
    </subcellularLocation>
</comment>
<evidence type="ECO:0000256" key="6">
    <source>
        <dbReference type="ARBA" id="ARBA00023136"/>
    </source>
</evidence>
<evidence type="ECO:0000256" key="1">
    <source>
        <dbReference type="ARBA" id="ARBA00004308"/>
    </source>
</evidence>
<comment type="function">
    <text evidence="7">Part of the AP-3 complex, an adaptor-related complex which seems to be clathrin-associated. The complex is associated with the Golgi region as well as more peripheral structures. It facilitates the budding of vesicles from the Golgi membrane and may be directly involved in trafficking to the vacuole. It also function in maintaining the identity of lytic vacuoles and in regulating the transition between storage and lytic vacuoles.</text>
</comment>
<proteinExistence type="inferred from homology"/>
<dbReference type="Gene3D" id="1.25.10.10">
    <property type="entry name" value="Leucine-rich Repeat Variant"/>
    <property type="match status" value="1"/>
</dbReference>
<dbReference type="GO" id="GO:0006896">
    <property type="term" value="P:Golgi to vacuole transport"/>
    <property type="evidence" value="ECO:0007669"/>
    <property type="project" value="TreeGrafter"/>
</dbReference>
<dbReference type="GO" id="GO:0006623">
    <property type="term" value="P:protein targeting to vacuole"/>
    <property type="evidence" value="ECO:0007669"/>
    <property type="project" value="TreeGrafter"/>
</dbReference>
<comment type="caution">
    <text evidence="10">The sequence shown here is derived from an EMBL/GenBank/DDBJ whole genome shotgun (WGS) entry which is preliminary data.</text>
</comment>
<dbReference type="Pfam" id="PF01602">
    <property type="entry name" value="Adaptin_N"/>
    <property type="match status" value="2"/>
</dbReference>
<gene>
    <name evidence="10" type="ORF">Scep_022643</name>
</gene>
<evidence type="ECO:0000313" key="11">
    <source>
        <dbReference type="Proteomes" id="UP001419268"/>
    </source>
</evidence>
<feature type="region of interest" description="Disordered" evidence="8">
    <location>
        <begin position="706"/>
        <end position="729"/>
    </location>
</feature>
<keyword evidence="7" id="KW-0333">Golgi apparatus</keyword>
<dbReference type="PANTHER" id="PTHR22781:SF12">
    <property type="entry name" value="AP-3 COMPLEX SUBUNIT DELTA-1"/>
    <property type="match status" value="1"/>
</dbReference>
<dbReference type="GO" id="GO:0030123">
    <property type="term" value="C:AP-3 adaptor complex"/>
    <property type="evidence" value="ECO:0007669"/>
    <property type="project" value="InterPro"/>
</dbReference>
<dbReference type="GO" id="GO:0005794">
    <property type="term" value="C:Golgi apparatus"/>
    <property type="evidence" value="ECO:0007669"/>
    <property type="project" value="UniProtKB-SubCell"/>
</dbReference>
<evidence type="ECO:0000256" key="5">
    <source>
        <dbReference type="ARBA" id="ARBA00022927"/>
    </source>
</evidence>
<evidence type="ECO:0000259" key="9">
    <source>
        <dbReference type="Pfam" id="PF01602"/>
    </source>
</evidence>
<dbReference type="AlphaFoldDB" id="A0AAP0F6L1"/>
<keyword evidence="5 7" id="KW-0653">Protein transport</keyword>
<feature type="region of interest" description="Disordered" evidence="8">
    <location>
        <begin position="826"/>
        <end position="921"/>
    </location>
</feature>
<comment type="similarity">
    <text evidence="2 7">Belongs to the adaptor complexes large subunit family.</text>
</comment>
<dbReference type="InterPro" id="IPR002553">
    <property type="entry name" value="Clathrin/coatomer_adapt-like_N"/>
</dbReference>